<dbReference type="Proteomes" id="UP001642360">
    <property type="component" value="Unassembled WGS sequence"/>
</dbReference>
<evidence type="ECO:0000256" key="7">
    <source>
        <dbReference type="ARBA" id="ARBA00022723"/>
    </source>
</evidence>
<dbReference type="InterPro" id="IPR015870">
    <property type="entry name" value="UDP-acyl_N-AcGlcN_deAcase_N"/>
</dbReference>
<evidence type="ECO:0000256" key="6">
    <source>
        <dbReference type="ARBA" id="ARBA00022556"/>
    </source>
</evidence>
<evidence type="ECO:0000313" key="13">
    <source>
        <dbReference type="EMBL" id="CAK9164411.1"/>
    </source>
</evidence>
<evidence type="ECO:0000256" key="3">
    <source>
        <dbReference type="ARBA" id="ARBA00006170"/>
    </source>
</evidence>
<dbReference type="InterPro" id="IPR011334">
    <property type="entry name" value="UDP-acyl_GlcNac_deAcase_C"/>
</dbReference>
<gene>
    <name evidence="13" type="ORF">ILEXP_LOCUS33524</name>
</gene>
<keyword evidence="5" id="KW-0444">Lipid biosynthesis</keyword>
<sequence length="368" mass="40633">MTHRRTFNAFISSALVTWKSTGKLQQTIAKCVERTGRALHSGKITTVKIWPEHAGGGRYFDFRSKFIPASIEFAEESPLCTTLSKDGHRIRTVEHLLSCLEATGVDNCRIEIENEDSYDQSVEVPILDGSAREWMEAIEQAGLKVATDPTGKGCEKLAAFLNEPVHMWKNDSFIAAFPSPKVYITYGINFPEVPAIGCQWFSSPLLDGTCFAEQISSSRTFCIYEEVERLRDAGLIKGGSTENAIVCSGSRGWLNPPLRYHDEPCRHKALDLIGDLSLFARSGSQGLPVAHIIVYKACSFSNTYIVPSQVEVVGLKPRAITMSKKCVRIALSIAVSESISGGGHALHAEFVRSLELNRKSDCWLSKSR</sequence>
<evidence type="ECO:0000256" key="1">
    <source>
        <dbReference type="ARBA" id="ARBA00001947"/>
    </source>
</evidence>
<dbReference type="GO" id="GO:0103117">
    <property type="term" value="F:UDP-3-O-acyl-N-acetylglucosamine deacetylase activity"/>
    <property type="evidence" value="ECO:0007669"/>
    <property type="project" value="UniProtKB-EC"/>
</dbReference>
<accession>A0ABC8T8I8</accession>
<dbReference type="GO" id="GO:0016020">
    <property type="term" value="C:membrane"/>
    <property type="evidence" value="ECO:0007669"/>
    <property type="project" value="GOC"/>
</dbReference>
<evidence type="ECO:0000313" key="14">
    <source>
        <dbReference type="Proteomes" id="UP001642360"/>
    </source>
</evidence>
<protein>
    <recommendedName>
        <fullName evidence="4">UDP-3-O-acyl-N-acetylglucosamine deacetylase</fullName>
        <ecNumber evidence="4">3.5.1.108</ecNumber>
    </recommendedName>
</protein>
<dbReference type="PANTHER" id="PTHR33694">
    <property type="entry name" value="UDP-3-O-ACYL-N-ACETYLGLUCOSAMINE DEACETYLASE 1, MITOCHONDRIAL-RELATED"/>
    <property type="match status" value="1"/>
</dbReference>
<comment type="function">
    <text evidence="12">Involved in the biosynthesis of lipid A, a phosphorylated glycolipid that in bacteria anchors the lipopolysaccharide to the outer membrane of the cell. Lipid A-like molecules in plants may serve as structural components of the outer membranes of mitochondria and/or chloroplasts, or may be involved in signal transduction or plant defense responses.</text>
</comment>
<dbReference type="AlphaFoldDB" id="A0ABC8T8I8"/>
<keyword evidence="14" id="KW-1185">Reference proteome</keyword>
<evidence type="ECO:0000256" key="8">
    <source>
        <dbReference type="ARBA" id="ARBA00022801"/>
    </source>
</evidence>
<name>A0ABC8T8I8_9AQUA</name>
<dbReference type="Pfam" id="PF03331">
    <property type="entry name" value="LpxC"/>
    <property type="match status" value="1"/>
</dbReference>
<comment type="catalytic activity">
    <reaction evidence="11">
        <text>a UDP-3-O-[(3R)-3-hydroxyacyl]-N-acetyl-alpha-D-glucosamine + H2O = a UDP-3-O-[(3R)-3-hydroxyacyl]-alpha-D-glucosamine + acetate</text>
        <dbReference type="Rhea" id="RHEA:67816"/>
        <dbReference type="ChEBI" id="CHEBI:15377"/>
        <dbReference type="ChEBI" id="CHEBI:30089"/>
        <dbReference type="ChEBI" id="CHEBI:137740"/>
        <dbReference type="ChEBI" id="CHEBI:173225"/>
        <dbReference type="EC" id="3.5.1.108"/>
    </reaction>
</comment>
<keyword evidence="9" id="KW-0862">Zinc</keyword>
<dbReference type="EC" id="3.5.1.108" evidence="4"/>
<dbReference type="InterPro" id="IPR004463">
    <property type="entry name" value="UDP-acyl_GlcNac_deAcase"/>
</dbReference>
<dbReference type="Gene3D" id="3.30.1700.10">
    <property type="entry name" value="lpxc deacetylase, domain 2"/>
    <property type="match status" value="1"/>
</dbReference>
<comment type="caution">
    <text evidence="13">The sequence shown here is derived from an EMBL/GenBank/DDBJ whole genome shotgun (WGS) entry which is preliminary data.</text>
</comment>
<proteinExistence type="inferred from homology"/>
<dbReference type="EMBL" id="CAUOFW020004198">
    <property type="protein sequence ID" value="CAK9164411.1"/>
    <property type="molecule type" value="Genomic_DNA"/>
</dbReference>
<evidence type="ECO:0000256" key="9">
    <source>
        <dbReference type="ARBA" id="ARBA00022833"/>
    </source>
</evidence>
<keyword evidence="7" id="KW-0479">Metal-binding</keyword>
<evidence type="ECO:0000256" key="11">
    <source>
        <dbReference type="ARBA" id="ARBA00024535"/>
    </source>
</evidence>
<evidence type="ECO:0000256" key="2">
    <source>
        <dbReference type="ARBA" id="ARBA00005002"/>
    </source>
</evidence>
<organism evidence="13 14">
    <name type="scientific">Ilex paraguariensis</name>
    <name type="common">yerba mate</name>
    <dbReference type="NCBI Taxonomy" id="185542"/>
    <lineage>
        <taxon>Eukaryota</taxon>
        <taxon>Viridiplantae</taxon>
        <taxon>Streptophyta</taxon>
        <taxon>Embryophyta</taxon>
        <taxon>Tracheophyta</taxon>
        <taxon>Spermatophyta</taxon>
        <taxon>Magnoliopsida</taxon>
        <taxon>eudicotyledons</taxon>
        <taxon>Gunneridae</taxon>
        <taxon>Pentapetalae</taxon>
        <taxon>asterids</taxon>
        <taxon>campanulids</taxon>
        <taxon>Aquifoliales</taxon>
        <taxon>Aquifoliaceae</taxon>
        <taxon>Ilex</taxon>
    </lineage>
</organism>
<dbReference type="Gene3D" id="3.30.230.20">
    <property type="entry name" value="lpxc deacetylase, domain 1"/>
    <property type="match status" value="1"/>
</dbReference>
<evidence type="ECO:0000256" key="5">
    <source>
        <dbReference type="ARBA" id="ARBA00022516"/>
    </source>
</evidence>
<dbReference type="GO" id="GO:0046872">
    <property type="term" value="F:metal ion binding"/>
    <property type="evidence" value="ECO:0007669"/>
    <property type="project" value="UniProtKB-KW"/>
</dbReference>
<reference evidence="13 14" key="1">
    <citation type="submission" date="2024-02" db="EMBL/GenBank/DDBJ databases">
        <authorList>
            <person name="Vignale AGUSTIN F."/>
            <person name="Sosa J E."/>
            <person name="Modenutti C."/>
        </authorList>
    </citation>
    <scope>NUCLEOTIDE SEQUENCE [LARGE SCALE GENOMIC DNA]</scope>
</reference>
<dbReference type="PANTHER" id="PTHR33694:SF1">
    <property type="entry name" value="UDP-3-O-ACYL-N-ACETYLGLUCOSAMINE DEACETYLASE 1, MITOCHONDRIAL-RELATED"/>
    <property type="match status" value="1"/>
</dbReference>
<comment type="similarity">
    <text evidence="3">Belongs to the LpxC family.</text>
</comment>
<dbReference type="SUPFAM" id="SSF54211">
    <property type="entry name" value="Ribosomal protein S5 domain 2-like"/>
    <property type="match status" value="2"/>
</dbReference>
<evidence type="ECO:0000256" key="10">
    <source>
        <dbReference type="ARBA" id="ARBA00023098"/>
    </source>
</evidence>
<keyword evidence="6" id="KW-0441">Lipid A biosynthesis</keyword>
<evidence type="ECO:0000256" key="12">
    <source>
        <dbReference type="ARBA" id="ARBA00024987"/>
    </source>
</evidence>
<keyword evidence="8" id="KW-0378">Hydrolase</keyword>
<evidence type="ECO:0000256" key="4">
    <source>
        <dbReference type="ARBA" id="ARBA00012745"/>
    </source>
</evidence>
<comment type="cofactor">
    <cofactor evidence="1">
        <name>Zn(2+)</name>
        <dbReference type="ChEBI" id="CHEBI:29105"/>
    </cofactor>
</comment>
<keyword evidence="10" id="KW-0443">Lipid metabolism</keyword>
<dbReference type="GO" id="GO:2001289">
    <property type="term" value="P:lipid X metabolic process"/>
    <property type="evidence" value="ECO:0007669"/>
    <property type="project" value="UniProtKB-ARBA"/>
</dbReference>
<dbReference type="InterPro" id="IPR020568">
    <property type="entry name" value="Ribosomal_Su5_D2-typ_SF"/>
</dbReference>
<dbReference type="GO" id="GO:0009245">
    <property type="term" value="P:lipid A biosynthetic process"/>
    <property type="evidence" value="ECO:0007669"/>
    <property type="project" value="UniProtKB-KW"/>
</dbReference>
<comment type="pathway">
    <text evidence="2">Glycolipid biosynthesis; lipid IV(A) biosynthesis; lipid IV(A) from (3R)-3-hydroxytetradecanoyl-[acyl-carrier-protein] and UDP-N-acetyl-alpha-D-glucosamine: step 2/6.</text>
</comment>
<dbReference type="GO" id="GO:0005739">
    <property type="term" value="C:mitochondrion"/>
    <property type="evidence" value="ECO:0007669"/>
    <property type="project" value="UniProtKB-ARBA"/>
</dbReference>
<dbReference type="NCBIfam" id="TIGR00325">
    <property type="entry name" value="lpxC"/>
    <property type="match status" value="1"/>
</dbReference>